<organism evidence="4 5">
    <name type="scientific">Purpureocillium lavendulum</name>
    <dbReference type="NCBI Taxonomy" id="1247861"/>
    <lineage>
        <taxon>Eukaryota</taxon>
        <taxon>Fungi</taxon>
        <taxon>Dikarya</taxon>
        <taxon>Ascomycota</taxon>
        <taxon>Pezizomycotina</taxon>
        <taxon>Sordariomycetes</taxon>
        <taxon>Hypocreomycetidae</taxon>
        <taxon>Hypocreales</taxon>
        <taxon>Ophiocordycipitaceae</taxon>
        <taxon>Purpureocillium</taxon>
    </lineage>
</organism>
<dbReference type="PANTHER" id="PTHR47784">
    <property type="entry name" value="STEROL UPTAKE CONTROL PROTEIN 2"/>
    <property type="match status" value="1"/>
</dbReference>
<keyword evidence="3" id="KW-0472">Membrane</keyword>
<evidence type="ECO:0000313" key="4">
    <source>
        <dbReference type="EMBL" id="KAJ6437414.1"/>
    </source>
</evidence>
<dbReference type="Proteomes" id="UP001163105">
    <property type="component" value="Unassembled WGS sequence"/>
</dbReference>
<evidence type="ECO:0000313" key="5">
    <source>
        <dbReference type="Proteomes" id="UP001163105"/>
    </source>
</evidence>
<dbReference type="InterPro" id="IPR036864">
    <property type="entry name" value="Zn2-C6_fun-type_DNA-bd_sf"/>
</dbReference>
<name>A0AB34FED6_9HYPO</name>
<dbReference type="GO" id="GO:0008270">
    <property type="term" value="F:zinc ion binding"/>
    <property type="evidence" value="ECO:0007669"/>
    <property type="project" value="InterPro"/>
</dbReference>
<protein>
    <submittedName>
        <fullName evidence="4">C6 transcription factor</fullName>
    </submittedName>
</protein>
<proteinExistence type="predicted"/>
<feature type="compositionally biased region" description="Low complexity" evidence="2">
    <location>
        <begin position="297"/>
        <end position="306"/>
    </location>
</feature>
<dbReference type="EMBL" id="JAQHRD010000012">
    <property type="protein sequence ID" value="KAJ6437414.1"/>
    <property type="molecule type" value="Genomic_DNA"/>
</dbReference>
<dbReference type="Gene3D" id="4.10.240.10">
    <property type="entry name" value="Zn(2)-C6 fungal-type DNA-binding domain"/>
    <property type="match status" value="1"/>
</dbReference>
<dbReference type="CDD" id="cd00067">
    <property type="entry name" value="GAL4"/>
    <property type="match status" value="1"/>
</dbReference>
<dbReference type="GO" id="GO:0001228">
    <property type="term" value="F:DNA-binding transcription activator activity, RNA polymerase II-specific"/>
    <property type="evidence" value="ECO:0007669"/>
    <property type="project" value="TreeGrafter"/>
</dbReference>
<dbReference type="AlphaFoldDB" id="A0AB34FED6"/>
<dbReference type="PANTHER" id="PTHR47784:SF10">
    <property type="entry name" value="TRANSCRIPTION FACTOR, PUTATIVE (AFU_ORTHOLOGUE AFUA_6G14150)-RELATED"/>
    <property type="match status" value="1"/>
</dbReference>
<keyword evidence="1" id="KW-0539">Nucleus</keyword>
<feature type="transmembrane region" description="Helical" evidence="3">
    <location>
        <begin position="210"/>
        <end position="237"/>
    </location>
</feature>
<keyword evidence="5" id="KW-1185">Reference proteome</keyword>
<gene>
    <name evidence="4" type="ORF">O9K51_09970</name>
</gene>
<sequence length="665" mass="74426">MTRGSQTQSGKYKPLRSDSPLQFTLLRASRATPSDQMASQVSWQNAWWALVPLAMNSMLQPAGNIATFTSRTSLALRVSPIVCTADAIISLHMVVWYSSTRGMNLRSAARMWHMSRTQRLPHGHDTSPLDTASEASPLVRLAVFVIGTLLQSIKLFACEGIPWTQAWGYMFVVSFVVLETMLLLSRPVDDEKLRNFLLDHGANTPAYPEFVSGAIIILAILLHITLLAWILVFSLLAPPAWEINSDFVSLQWWQVFLMCDEQGPPCANCKIRNIECTYPPPPKRDQSPTWVIASYNSSSGNSQSPVRRPPTTPSPLSLSSSQTSNRLLELELMHRWTLRTWQGMYSLPPCRQFLQEILPREGLQHSFVLDGVLALAALDAALHTPAEDLATSRYYRRAALEYCTKASVEFRDAMNTQAITRDTLYLLSTFGCMAGYFNLAVRDEDVNGAERLSTLDRVHASFIMFIGCAQTAAINLEWLFDSPTSARLAAEEYYPRLEFLDLLDFETRTAINRMSTVNRIVRLPPTGDPAVDSEDGQGPISYDVWSYRLAVGQTKYCFAEEATGRIKGFLVSLPCMCGPEIVEGIRTREPMAMFILMYWGVLLDKCAADPWLWWAGTTGRDLVDESSQLLVRSPVFGLEDIREGVAWARRQVGLEAVLPVVEELA</sequence>
<feature type="transmembrane region" description="Helical" evidence="3">
    <location>
        <begin position="74"/>
        <end position="97"/>
    </location>
</feature>
<dbReference type="InterPro" id="IPR001138">
    <property type="entry name" value="Zn2Cys6_DnaBD"/>
</dbReference>
<feature type="transmembrane region" description="Helical" evidence="3">
    <location>
        <begin position="169"/>
        <end position="188"/>
    </location>
</feature>
<feature type="region of interest" description="Disordered" evidence="2">
    <location>
        <begin position="297"/>
        <end position="322"/>
    </location>
</feature>
<accession>A0AB34FED6</accession>
<keyword evidence="3" id="KW-1133">Transmembrane helix</keyword>
<reference evidence="4" key="1">
    <citation type="submission" date="2023-01" db="EMBL/GenBank/DDBJ databases">
        <title>The growth and conidiation of Purpureocillium lavendulum are regulated by nitrogen source and histone H3K14 acetylation.</title>
        <authorList>
            <person name="Tang P."/>
            <person name="Han J."/>
            <person name="Zhang C."/>
            <person name="Tang P."/>
            <person name="Qi F."/>
            <person name="Zhang K."/>
            <person name="Liang L."/>
        </authorList>
    </citation>
    <scope>NUCLEOTIDE SEQUENCE</scope>
    <source>
        <strain evidence="4">YMF1.00683</strain>
    </source>
</reference>
<comment type="caution">
    <text evidence="4">The sequence shown here is derived from an EMBL/GenBank/DDBJ whole genome shotgun (WGS) entry which is preliminary data.</text>
</comment>
<evidence type="ECO:0000256" key="1">
    <source>
        <dbReference type="ARBA" id="ARBA00023242"/>
    </source>
</evidence>
<evidence type="ECO:0000256" key="3">
    <source>
        <dbReference type="SAM" id="Phobius"/>
    </source>
</evidence>
<evidence type="ECO:0000256" key="2">
    <source>
        <dbReference type="SAM" id="MobiDB-lite"/>
    </source>
</evidence>
<keyword evidence="3" id="KW-0812">Transmembrane</keyword>
<dbReference type="InterPro" id="IPR053157">
    <property type="entry name" value="Sterol_Uptake_Regulator"/>
</dbReference>